<dbReference type="Proteomes" id="UP000008075">
    <property type="component" value="Chromosome"/>
</dbReference>
<evidence type="ECO:0000259" key="1">
    <source>
        <dbReference type="PROSITE" id="PS51186"/>
    </source>
</evidence>
<evidence type="ECO:0000313" key="2">
    <source>
        <dbReference type="EMBL" id="CBJ88338.1"/>
    </source>
</evidence>
<protein>
    <recommendedName>
        <fullName evidence="1">N-acetyltransferase domain-containing protein</fullName>
    </recommendedName>
</protein>
<dbReference type="GO" id="GO:0016747">
    <property type="term" value="F:acyltransferase activity, transferring groups other than amino-acyl groups"/>
    <property type="evidence" value="ECO:0007669"/>
    <property type="project" value="InterPro"/>
</dbReference>
<name>D3VH53_XENNA</name>
<dbReference type="InterPro" id="IPR000182">
    <property type="entry name" value="GNAT_dom"/>
</dbReference>
<dbReference type="RefSeq" id="WP_013183190.1">
    <property type="nucleotide sequence ID" value="NC_014228.1"/>
</dbReference>
<accession>D3VH53</accession>
<reference evidence="2 3" key="1">
    <citation type="journal article" date="2011" name="PLoS ONE">
        <title>The entomopathogenic bacterial endosymbionts xenorhabdus and photorhabdus: convergent lifestyles from divergent genomes.</title>
        <authorList>
            <person name="Chaston J.M."/>
            <person name="Suen G."/>
            <person name="Tucker S.L."/>
            <person name="Andersen A.W."/>
            <person name="Bhasin A."/>
            <person name="Bode E."/>
            <person name="Bode H.B."/>
            <person name="Brachmann A.O."/>
            <person name="Cowles C.E."/>
            <person name="Cowles K.N."/>
            <person name="Darby C."/>
            <person name="de Leon L."/>
            <person name="Drace K."/>
            <person name="Du Z."/>
            <person name="Givaudan A."/>
            <person name="Herbert Tran E.E."/>
            <person name="Jewell K.A."/>
            <person name="Knack J.J."/>
            <person name="Krasomil-Osterfeld K.C."/>
            <person name="Kukor R."/>
            <person name="Lanois A."/>
            <person name="Latreille P."/>
            <person name="Leimgruber N.K."/>
            <person name="Lipke C.M."/>
            <person name="Liu R."/>
            <person name="Lu X."/>
            <person name="Martens E.C."/>
            <person name="Marri P.R."/>
            <person name="Medigue C."/>
            <person name="Menard M.L."/>
            <person name="Miller N.M."/>
            <person name="Morales-Soto N."/>
            <person name="Norton S."/>
            <person name="Ogier J.C."/>
            <person name="Orchard S.S."/>
            <person name="Park D."/>
            <person name="Park Y."/>
            <person name="Qurollo B.A."/>
            <person name="Sugar D.R."/>
            <person name="Richards G.R."/>
            <person name="Rouy Z."/>
            <person name="Slominski B."/>
            <person name="Slominski K."/>
            <person name="Snyder H."/>
            <person name="Tjaden B.C."/>
            <person name="van der Hoeven R."/>
            <person name="Welch R.D."/>
            <person name="Wheeler C."/>
            <person name="Xiang B."/>
            <person name="Barbazuk B."/>
            <person name="Gaudriault S."/>
            <person name="Goodner B."/>
            <person name="Slater S.C."/>
            <person name="Forst S."/>
            <person name="Goldman B.S."/>
            <person name="Goodrich-Blair H."/>
        </authorList>
    </citation>
    <scope>NUCLEOTIDE SEQUENCE [LARGE SCALE GENOMIC DNA]</scope>
    <source>
        <strain evidence="3">ATCC 19061 / DSM 3370 / CCUG 14189 / LMG 1036 / NCIMB 9965 / AN6</strain>
    </source>
</reference>
<gene>
    <name evidence="2" type="ordered locus">XNC1_0250</name>
</gene>
<dbReference type="CDD" id="cd04301">
    <property type="entry name" value="NAT_SF"/>
    <property type="match status" value="1"/>
</dbReference>
<dbReference type="InterPro" id="IPR053144">
    <property type="entry name" value="Acetyltransferase_Butenolide"/>
</dbReference>
<dbReference type="AlphaFoldDB" id="D3VH53"/>
<dbReference type="STRING" id="406817.XNC1_0250"/>
<dbReference type="SUPFAM" id="SSF55729">
    <property type="entry name" value="Acyl-CoA N-acyltransferases (Nat)"/>
    <property type="match status" value="1"/>
</dbReference>
<keyword evidence="3" id="KW-1185">Reference proteome</keyword>
<dbReference type="PROSITE" id="PS51186">
    <property type="entry name" value="GNAT"/>
    <property type="match status" value="1"/>
</dbReference>
<dbReference type="EMBL" id="FN667742">
    <property type="protein sequence ID" value="CBJ88338.1"/>
    <property type="molecule type" value="Genomic_DNA"/>
</dbReference>
<sequence>MEKVYRWEKEEFVITTDKNMLDISTIHQFLTQSHWAKGINQEVICRSIEHSLTFGLFHHTRQVGFARFITDFTTFGYFCDIFILDSYQGLGLGRWLMTCCMQHPLMSQLRRIMLVTTYASWLYEKVGYLPINKENFVWEIVNPNIYQ</sequence>
<feature type="domain" description="N-acetyltransferase" evidence="1">
    <location>
        <begin position="1"/>
        <end position="147"/>
    </location>
</feature>
<dbReference type="Pfam" id="PF13673">
    <property type="entry name" value="Acetyltransf_10"/>
    <property type="match status" value="1"/>
</dbReference>
<dbReference type="PANTHER" id="PTHR43233">
    <property type="entry name" value="FAMILY N-ACETYLTRANSFERASE, PUTATIVE (AFU_ORTHOLOGUE AFUA_6G03350)-RELATED"/>
    <property type="match status" value="1"/>
</dbReference>
<dbReference type="Gene3D" id="3.40.630.30">
    <property type="match status" value="1"/>
</dbReference>
<dbReference type="InterPro" id="IPR016181">
    <property type="entry name" value="Acyl_CoA_acyltransferase"/>
</dbReference>
<organism evidence="2 3">
    <name type="scientific">Xenorhabdus nematophila (strain ATCC 19061 / DSM 3370 / CCUG 14189 / LMG 1036 / NCIMB 9965 / AN6)</name>
    <dbReference type="NCBI Taxonomy" id="406817"/>
    <lineage>
        <taxon>Bacteria</taxon>
        <taxon>Pseudomonadati</taxon>
        <taxon>Pseudomonadota</taxon>
        <taxon>Gammaproteobacteria</taxon>
        <taxon>Enterobacterales</taxon>
        <taxon>Morganellaceae</taxon>
        <taxon>Xenorhabdus</taxon>
    </lineage>
</organism>
<proteinExistence type="predicted"/>
<dbReference type="HOGENOM" id="CLU_086503_2_1_6"/>
<dbReference type="GeneID" id="24903082"/>
<dbReference type="eggNOG" id="COG0456">
    <property type="taxonomic scope" value="Bacteria"/>
</dbReference>
<dbReference type="KEGG" id="xne:XNC1_0250"/>
<dbReference type="PANTHER" id="PTHR43233:SF1">
    <property type="entry name" value="FAMILY N-ACETYLTRANSFERASE, PUTATIVE (AFU_ORTHOLOGUE AFUA_6G03350)-RELATED"/>
    <property type="match status" value="1"/>
</dbReference>
<evidence type="ECO:0000313" key="3">
    <source>
        <dbReference type="Proteomes" id="UP000008075"/>
    </source>
</evidence>